<sequence length="272" mass="29821">MAGLNVFIIGGSRNIGYHSSILLLDAGATVTYLLRNTSVFDTDDKVQKYIKEGKARLVKGDALVQSDVQGAWDEASKESKVDVVIFTVGGTPKFSLTKGFVIEPANLVTQSLFNVLCVIFKHNPSAEDQPRIIAISSTGVTKASHDALPFALKPMYSYLLKVPHQDKIGAERLVAHCAGWEWTSGEPAVEIMGGSDWKNREGLPKPGELKKILVIRPALLTDGECKCVYRVSTGEVGGWTVSRKDVAHFLVDAVLKEERWKEFENKIASIAY</sequence>
<name>A8NDY2_COPC7</name>
<dbReference type="PANTHER" id="PTHR15020:SF50">
    <property type="entry name" value="UPF0659 PROTEIN YMR090W"/>
    <property type="match status" value="1"/>
</dbReference>
<feature type="domain" description="NAD(P)-binding" evidence="1">
    <location>
        <begin position="10"/>
        <end position="183"/>
    </location>
</feature>
<dbReference type="GeneID" id="6009383"/>
<evidence type="ECO:0000259" key="1">
    <source>
        <dbReference type="Pfam" id="PF13460"/>
    </source>
</evidence>
<proteinExistence type="predicted"/>
<dbReference type="eggNOG" id="ENOG502S3UW">
    <property type="taxonomic scope" value="Eukaryota"/>
</dbReference>
<dbReference type="InterPro" id="IPR016040">
    <property type="entry name" value="NAD(P)-bd_dom"/>
</dbReference>
<accession>A8NDY2</accession>
<dbReference type="RefSeq" id="XP_001832892.1">
    <property type="nucleotide sequence ID" value="XM_001832840.1"/>
</dbReference>
<keyword evidence="3" id="KW-1185">Reference proteome</keyword>
<dbReference type="AlphaFoldDB" id="A8NDY2"/>
<dbReference type="OrthoDB" id="63935at2759"/>
<dbReference type="InParanoid" id="A8NDY2"/>
<dbReference type="Gene3D" id="3.40.50.720">
    <property type="entry name" value="NAD(P)-binding Rossmann-like Domain"/>
    <property type="match status" value="1"/>
</dbReference>
<dbReference type="OMA" id="RVLAHCM"/>
<dbReference type="KEGG" id="cci:CC1G_10568"/>
<gene>
    <name evidence="2" type="ORF">CC1G_10568</name>
</gene>
<dbReference type="PANTHER" id="PTHR15020">
    <property type="entry name" value="FLAVIN REDUCTASE-RELATED"/>
    <property type="match status" value="1"/>
</dbReference>
<evidence type="ECO:0000313" key="2">
    <source>
        <dbReference type="EMBL" id="EAU88922.1"/>
    </source>
</evidence>
<dbReference type="VEuPathDB" id="FungiDB:CC1G_10568"/>
<dbReference type="SUPFAM" id="SSF51735">
    <property type="entry name" value="NAD(P)-binding Rossmann-fold domains"/>
    <property type="match status" value="1"/>
</dbReference>
<reference evidence="2 3" key="1">
    <citation type="journal article" date="2010" name="Proc. Natl. Acad. Sci. U.S.A.">
        <title>Insights into evolution of multicellular fungi from the assembled chromosomes of the mushroom Coprinopsis cinerea (Coprinus cinereus).</title>
        <authorList>
            <person name="Stajich J.E."/>
            <person name="Wilke S.K."/>
            <person name="Ahren D."/>
            <person name="Au C.H."/>
            <person name="Birren B.W."/>
            <person name="Borodovsky M."/>
            <person name="Burns C."/>
            <person name="Canback B."/>
            <person name="Casselton L.A."/>
            <person name="Cheng C.K."/>
            <person name="Deng J."/>
            <person name="Dietrich F.S."/>
            <person name="Fargo D.C."/>
            <person name="Farman M.L."/>
            <person name="Gathman A.C."/>
            <person name="Goldberg J."/>
            <person name="Guigo R."/>
            <person name="Hoegger P.J."/>
            <person name="Hooker J.B."/>
            <person name="Huggins A."/>
            <person name="James T.Y."/>
            <person name="Kamada T."/>
            <person name="Kilaru S."/>
            <person name="Kodira C."/>
            <person name="Kues U."/>
            <person name="Kupfer D."/>
            <person name="Kwan H.S."/>
            <person name="Lomsadze A."/>
            <person name="Li W."/>
            <person name="Lilly W.W."/>
            <person name="Ma L.J."/>
            <person name="Mackey A.J."/>
            <person name="Manning G."/>
            <person name="Martin F."/>
            <person name="Muraguchi H."/>
            <person name="Natvig D.O."/>
            <person name="Palmerini H."/>
            <person name="Ramesh M.A."/>
            <person name="Rehmeyer C.J."/>
            <person name="Roe B.A."/>
            <person name="Shenoy N."/>
            <person name="Stanke M."/>
            <person name="Ter-Hovhannisyan V."/>
            <person name="Tunlid A."/>
            <person name="Velagapudi R."/>
            <person name="Vision T.J."/>
            <person name="Zeng Q."/>
            <person name="Zolan M.E."/>
            <person name="Pukkila P.J."/>
        </authorList>
    </citation>
    <scope>NUCLEOTIDE SEQUENCE [LARGE SCALE GENOMIC DNA]</scope>
    <source>
        <strain evidence="3">Okayama-7 / 130 / ATCC MYA-4618 / FGSC 9003</strain>
    </source>
</reference>
<comment type="caution">
    <text evidence="2">The sequence shown here is derived from an EMBL/GenBank/DDBJ whole genome shotgun (WGS) entry which is preliminary data.</text>
</comment>
<evidence type="ECO:0000313" key="3">
    <source>
        <dbReference type="Proteomes" id="UP000001861"/>
    </source>
</evidence>
<dbReference type="Pfam" id="PF13460">
    <property type="entry name" value="NAD_binding_10"/>
    <property type="match status" value="1"/>
</dbReference>
<dbReference type="EMBL" id="AACS02000002">
    <property type="protein sequence ID" value="EAU88922.1"/>
    <property type="molecule type" value="Genomic_DNA"/>
</dbReference>
<dbReference type="Proteomes" id="UP000001861">
    <property type="component" value="Unassembled WGS sequence"/>
</dbReference>
<protein>
    <recommendedName>
        <fullName evidence="1">NAD(P)-binding domain-containing protein</fullName>
    </recommendedName>
</protein>
<dbReference type="InterPro" id="IPR036291">
    <property type="entry name" value="NAD(P)-bd_dom_sf"/>
</dbReference>
<dbReference type="STRING" id="240176.A8NDY2"/>
<organism evidence="2 3">
    <name type="scientific">Coprinopsis cinerea (strain Okayama-7 / 130 / ATCC MYA-4618 / FGSC 9003)</name>
    <name type="common">Inky cap fungus</name>
    <name type="synonym">Hormographiella aspergillata</name>
    <dbReference type="NCBI Taxonomy" id="240176"/>
    <lineage>
        <taxon>Eukaryota</taxon>
        <taxon>Fungi</taxon>
        <taxon>Dikarya</taxon>
        <taxon>Basidiomycota</taxon>
        <taxon>Agaricomycotina</taxon>
        <taxon>Agaricomycetes</taxon>
        <taxon>Agaricomycetidae</taxon>
        <taxon>Agaricales</taxon>
        <taxon>Agaricineae</taxon>
        <taxon>Psathyrellaceae</taxon>
        <taxon>Coprinopsis</taxon>
    </lineage>
</organism>